<gene>
    <name evidence="4" type="ORF">GCM10009765_16820</name>
</gene>
<evidence type="ECO:0000259" key="3">
    <source>
        <dbReference type="Pfam" id="PF11887"/>
    </source>
</evidence>
<feature type="domain" description="Mammalian cell entry C-terminal" evidence="3">
    <location>
        <begin position="125"/>
        <end position="302"/>
    </location>
</feature>
<feature type="transmembrane region" description="Helical" evidence="1">
    <location>
        <begin position="20"/>
        <end position="40"/>
    </location>
</feature>
<organism evidence="4 5">
    <name type="scientific">Fodinicola feengrottensis</name>
    <dbReference type="NCBI Taxonomy" id="435914"/>
    <lineage>
        <taxon>Bacteria</taxon>
        <taxon>Bacillati</taxon>
        <taxon>Actinomycetota</taxon>
        <taxon>Actinomycetes</taxon>
        <taxon>Mycobacteriales</taxon>
        <taxon>Fodinicola</taxon>
    </lineage>
</organism>
<dbReference type="Pfam" id="PF02470">
    <property type="entry name" value="MlaD"/>
    <property type="match status" value="1"/>
</dbReference>
<keyword evidence="1" id="KW-0472">Membrane</keyword>
<evidence type="ECO:0000313" key="5">
    <source>
        <dbReference type="Proteomes" id="UP001500618"/>
    </source>
</evidence>
<dbReference type="InterPro" id="IPR052336">
    <property type="entry name" value="MlaD_Phospholipid_Transporter"/>
</dbReference>
<dbReference type="NCBIfam" id="TIGR00996">
    <property type="entry name" value="Mtu_fam_mce"/>
    <property type="match status" value="1"/>
</dbReference>
<reference evidence="4 5" key="1">
    <citation type="journal article" date="2019" name="Int. J. Syst. Evol. Microbiol.">
        <title>The Global Catalogue of Microorganisms (GCM) 10K type strain sequencing project: providing services to taxonomists for standard genome sequencing and annotation.</title>
        <authorList>
            <consortium name="The Broad Institute Genomics Platform"/>
            <consortium name="The Broad Institute Genome Sequencing Center for Infectious Disease"/>
            <person name="Wu L."/>
            <person name="Ma J."/>
        </authorList>
    </citation>
    <scope>NUCLEOTIDE SEQUENCE [LARGE SCALE GENOMIC DNA]</scope>
    <source>
        <strain evidence="4 5">JCM 14718</strain>
    </source>
</reference>
<evidence type="ECO:0000313" key="4">
    <source>
        <dbReference type="EMBL" id="GAA1668153.1"/>
    </source>
</evidence>
<evidence type="ECO:0000259" key="2">
    <source>
        <dbReference type="Pfam" id="PF02470"/>
    </source>
</evidence>
<keyword evidence="1" id="KW-1133">Transmembrane helix</keyword>
<dbReference type="InterPro" id="IPR024516">
    <property type="entry name" value="Mce_C"/>
</dbReference>
<accession>A0ABN2GAS0</accession>
<dbReference type="EMBL" id="BAAANY010000007">
    <property type="protein sequence ID" value="GAA1668153.1"/>
    <property type="molecule type" value="Genomic_DNA"/>
</dbReference>
<dbReference type="RefSeq" id="WP_344308665.1">
    <property type="nucleotide sequence ID" value="NZ_BAAANY010000007.1"/>
</dbReference>
<sequence>MSAQTAEKTPRFIDRPGMKFLPIGLVILLIAVIGGVVWIATTPSLRTITANFSETVGVYAGSDVRILGVKVGTVTSVTPIGGQVRVELNYDSKYKVPSDAVAVIVPPSLVSDRYVQLSPVYQSGAQMVDGAVLGTDRTAVPVELDQIYQSLNDLNVALGPSGANRDGALNRLLATGRANLQGNGTNLNTTTKNLSQAIQTLADHRGDAFGTIANLQQFVSTLAASDSQVRTFNSQLAQVSSQLNGERADLAASLKALSIALAQVQSFVKENRTSLSTDVAQLSSLTAILVKQKASLAEVLDVAPLAISNVELAYNATSGTLDTRDDAISGLDPALTLCGGFQLANVLAKDESLRNTCVGLVQMITRCNTGIVPAILKPLAALPPVRALPCSYSALPGGTYPTFGNGASPANGTPTGTGGGVNLPVPGSGLTGTIDRTVGGILSGGN</sequence>
<proteinExistence type="predicted"/>
<name>A0ABN2GAS0_9ACTN</name>
<protein>
    <submittedName>
        <fullName evidence="4">MCE family protein</fullName>
    </submittedName>
</protein>
<dbReference type="PANTHER" id="PTHR33371:SF4">
    <property type="entry name" value="INTERMEMBRANE PHOSPHOLIPID TRANSPORT SYSTEM BINDING PROTEIN MLAD"/>
    <property type="match status" value="1"/>
</dbReference>
<dbReference type="InterPro" id="IPR003399">
    <property type="entry name" value="Mce/MlaD"/>
</dbReference>
<keyword evidence="5" id="KW-1185">Reference proteome</keyword>
<keyword evidence="1" id="KW-0812">Transmembrane</keyword>
<comment type="caution">
    <text evidence="4">The sequence shown here is derived from an EMBL/GenBank/DDBJ whole genome shotgun (WGS) entry which is preliminary data.</text>
</comment>
<evidence type="ECO:0000256" key="1">
    <source>
        <dbReference type="SAM" id="Phobius"/>
    </source>
</evidence>
<dbReference type="Proteomes" id="UP001500618">
    <property type="component" value="Unassembled WGS sequence"/>
</dbReference>
<feature type="domain" description="Mce/MlaD" evidence="2">
    <location>
        <begin position="47"/>
        <end position="119"/>
    </location>
</feature>
<dbReference type="Pfam" id="PF11887">
    <property type="entry name" value="Mce4_CUP1"/>
    <property type="match status" value="1"/>
</dbReference>
<dbReference type="InterPro" id="IPR005693">
    <property type="entry name" value="Mce"/>
</dbReference>
<dbReference type="PANTHER" id="PTHR33371">
    <property type="entry name" value="INTERMEMBRANE PHOSPHOLIPID TRANSPORT SYSTEM BINDING PROTEIN MLAD-RELATED"/>
    <property type="match status" value="1"/>
</dbReference>